<dbReference type="Pfam" id="PF00295">
    <property type="entry name" value="Glyco_hydro_28"/>
    <property type="match status" value="1"/>
</dbReference>
<keyword evidence="9 13" id="KW-0326">Glycosidase</keyword>
<keyword evidence="8 13" id="KW-0378">Hydrolase</keyword>
<evidence type="ECO:0000256" key="2">
    <source>
        <dbReference type="ARBA" id="ARBA00008834"/>
    </source>
</evidence>
<evidence type="ECO:0000256" key="13">
    <source>
        <dbReference type="RuleBase" id="RU361169"/>
    </source>
</evidence>
<comment type="subcellular location">
    <subcellularLocation>
        <location evidence="1">Secreted</location>
        <location evidence="1">Cell wall</location>
    </subcellularLocation>
</comment>
<name>A0AAV9FLG7_ACOCL</name>
<dbReference type="GO" id="GO:0004650">
    <property type="term" value="F:polygalacturonase activity"/>
    <property type="evidence" value="ECO:0007669"/>
    <property type="project" value="UniProtKB-EC"/>
</dbReference>
<dbReference type="Proteomes" id="UP001180020">
    <property type="component" value="Unassembled WGS sequence"/>
</dbReference>
<dbReference type="InterPro" id="IPR006626">
    <property type="entry name" value="PbH1"/>
</dbReference>
<feature type="chain" id="PRO_5043877541" description="endo-polygalacturonase" evidence="14">
    <location>
        <begin position="25"/>
        <end position="469"/>
    </location>
</feature>
<evidence type="ECO:0000256" key="3">
    <source>
        <dbReference type="ARBA" id="ARBA00012736"/>
    </source>
</evidence>
<keyword evidence="4" id="KW-0134">Cell wall</keyword>
<reference evidence="15" key="1">
    <citation type="journal article" date="2023" name="Nat. Commun.">
        <title>Diploid and tetraploid genomes of Acorus and the evolution of monocots.</title>
        <authorList>
            <person name="Ma L."/>
            <person name="Liu K.W."/>
            <person name="Li Z."/>
            <person name="Hsiao Y.Y."/>
            <person name="Qi Y."/>
            <person name="Fu T."/>
            <person name="Tang G.D."/>
            <person name="Zhang D."/>
            <person name="Sun W.H."/>
            <person name="Liu D.K."/>
            <person name="Li Y."/>
            <person name="Chen G.Z."/>
            <person name="Liu X.D."/>
            <person name="Liao X.Y."/>
            <person name="Jiang Y.T."/>
            <person name="Yu X."/>
            <person name="Hao Y."/>
            <person name="Huang J."/>
            <person name="Zhao X.W."/>
            <person name="Ke S."/>
            <person name="Chen Y.Y."/>
            <person name="Wu W.L."/>
            <person name="Hsu J.L."/>
            <person name="Lin Y.F."/>
            <person name="Huang M.D."/>
            <person name="Li C.Y."/>
            <person name="Huang L."/>
            <person name="Wang Z.W."/>
            <person name="Zhao X."/>
            <person name="Zhong W.Y."/>
            <person name="Peng D.H."/>
            <person name="Ahmad S."/>
            <person name="Lan S."/>
            <person name="Zhang J.S."/>
            <person name="Tsai W.C."/>
            <person name="Van de Peer Y."/>
            <person name="Liu Z.J."/>
        </authorList>
    </citation>
    <scope>NUCLEOTIDE SEQUENCE</scope>
    <source>
        <strain evidence="15">CP</strain>
    </source>
</reference>
<dbReference type="InterPro" id="IPR012334">
    <property type="entry name" value="Pectin_lyas_fold"/>
</dbReference>
<evidence type="ECO:0000313" key="15">
    <source>
        <dbReference type="EMBL" id="KAK1326946.1"/>
    </source>
</evidence>
<dbReference type="SUPFAM" id="SSF51126">
    <property type="entry name" value="Pectin lyase-like"/>
    <property type="match status" value="1"/>
</dbReference>
<dbReference type="FunFam" id="2.160.20.10:FF:000032">
    <property type="entry name" value="Pectin lyase-like superfamily protein"/>
    <property type="match status" value="1"/>
</dbReference>
<proteinExistence type="inferred from homology"/>
<dbReference type="EMBL" id="JAUJYO010000001">
    <property type="protein sequence ID" value="KAK1326946.1"/>
    <property type="molecule type" value="Genomic_DNA"/>
</dbReference>
<dbReference type="PANTHER" id="PTHR31375">
    <property type="match status" value="1"/>
</dbReference>
<keyword evidence="16" id="KW-1185">Reference proteome</keyword>
<dbReference type="EC" id="3.2.1.15" evidence="3"/>
<comment type="caution">
    <text evidence="15">The sequence shown here is derived from an EMBL/GenBank/DDBJ whole genome shotgun (WGS) entry which is preliminary data.</text>
</comment>
<gene>
    <name evidence="15" type="ORF">QJS10_CPA01g01290</name>
</gene>
<feature type="signal peptide" evidence="14">
    <location>
        <begin position="1"/>
        <end position="24"/>
    </location>
</feature>
<evidence type="ECO:0000256" key="5">
    <source>
        <dbReference type="ARBA" id="ARBA00022525"/>
    </source>
</evidence>
<dbReference type="InterPro" id="IPR011050">
    <property type="entry name" value="Pectin_lyase_fold/virulence"/>
</dbReference>
<dbReference type="SMART" id="SM00710">
    <property type="entry name" value="PbH1"/>
    <property type="match status" value="5"/>
</dbReference>
<reference evidence="15" key="2">
    <citation type="submission" date="2023-06" db="EMBL/GenBank/DDBJ databases">
        <authorList>
            <person name="Ma L."/>
            <person name="Liu K.-W."/>
            <person name="Li Z."/>
            <person name="Hsiao Y.-Y."/>
            <person name="Qi Y."/>
            <person name="Fu T."/>
            <person name="Tang G."/>
            <person name="Zhang D."/>
            <person name="Sun W.-H."/>
            <person name="Liu D.-K."/>
            <person name="Li Y."/>
            <person name="Chen G.-Z."/>
            <person name="Liu X.-D."/>
            <person name="Liao X.-Y."/>
            <person name="Jiang Y.-T."/>
            <person name="Yu X."/>
            <person name="Hao Y."/>
            <person name="Huang J."/>
            <person name="Zhao X.-W."/>
            <person name="Ke S."/>
            <person name="Chen Y.-Y."/>
            <person name="Wu W.-L."/>
            <person name="Hsu J.-L."/>
            <person name="Lin Y.-F."/>
            <person name="Huang M.-D."/>
            <person name="Li C.-Y."/>
            <person name="Huang L."/>
            <person name="Wang Z.-W."/>
            <person name="Zhao X."/>
            <person name="Zhong W.-Y."/>
            <person name="Peng D.-H."/>
            <person name="Ahmad S."/>
            <person name="Lan S."/>
            <person name="Zhang J.-S."/>
            <person name="Tsai W.-C."/>
            <person name="Van De Peer Y."/>
            <person name="Liu Z.-J."/>
        </authorList>
    </citation>
    <scope>NUCLEOTIDE SEQUENCE</scope>
    <source>
        <strain evidence="15">CP</strain>
        <tissue evidence="15">Leaves</tissue>
    </source>
</reference>
<keyword evidence="10" id="KW-0961">Cell wall biogenesis/degradation</keyword>
<organism evidence="15 16">
    <name type="scientific">Acorus calamus</name>
    <name type="common">Sweet flag</name>
    <dbReference type="NCBI Taxonomy" id="4465"/>
    <lineage>
        <taxon>Eukaryota</taxon>
        <taxon>Viridiplantae</taxon>
        <taxon>Streptophyta</taxon>
        <taxon>Embryophyta</taxon>
        <taxon>Tracheophyta</taxon>
        <taxon>Spermatophyta</taxon>
        <taxon>Magnoliopsida</taxon>
        <taxon>Liliopsida</taxon>
        <taxon>Acoraceae</taxon>
        <taxon>Acorus</taxon>
    </lineage>
</organism>
<keyword evidence="7" id="KW-0677">Repeat</keyword>
<evidence type="ECO:0000256" key="14">
    <source>
        <dbReference type="SAM" id="SignalP"/>
    </source>
</evidence>
<evidence type="ECO:0000256" key="6">
    <source>
        <dbReference type="ARBA" id="ARBA00022729"/>
    </source>
</evidence>
<keyword evidence="5" id="KW-0964">Secreted</keyword>
<evidence type="ECO:0000256" key="7">
    <source>
        <dbReference type="ARBA" id="ARBA00022737"/>
    </source>
</evidence>
<evidence type="ECO:0000256" key="12">
    <source>
        <dbReference type="PROSITE-ProRule" id="PRU10052"/>
    </source>
</evidence>
<comment type="similarity">
    <text evidence="2 13">Belongs to the glycosyl hydrolase 28 family.</text>
</comment>
<dbReference type="GO" id="GO:0005975">
    <property type="term" value="P:carbohydrate metabolic process"/>
    <property type="evidence" value="ECO:0007669"/>
    <property type="project" value="InterPro"/>
</dbReference>
<accession>A0AAV9FLG7</accession>
<evidence type="ECO:0000256" key="10">
    <source>
        <dbReference type="ARBA" id="ARBA00023316"/>
    </source>
</evidence>
<dbReference type="AlphaFoldDB" id="A0AAV9FLG7"/>
<evidence type="ECO:0000256" key="11">
    <source>
        <dbReference type="ARBA" id="ARBA00034074"/>
    </source>
</evidence>
<dbReference type="PROSITE" id="PS00502">
    <property type="entry name" value="POLYGALACTURONASE"/>
    <property type="match status" value="1"/>
</dbReference>
<evidence type="ECO:0000256" key="9">
    <source>
        <dbReference type="ARBA" id="ARBA00023295"/>
    </source>
</evidence>
<dbReference type="Gene3D" id="2.160.20.10">
    <property type="entry name" value="Single-stranded right-handed beta-helix, Pectin lyase-like"/>
    <property type="match status" value="1"/>
</dbReference>
<feature type="active site" evidence="12">
    <location>
        <position position="282"/>
    </location>
</feature>
<evidence type="ECO:0000313" key="16">
    <source>
        <dbReference type="Proteomes" id="UP001180020"/>
    </source>
</evidence>
<evidence type="ECO:0000256" key="4">
    <source>
        <dbReference type="ARBA" id="ARBA00022512"/>
    </source>
</evidence>
<dbReference type="InterPro" id="IPR000743">
    <property type="entry name" value="Glyco_hydro_28"/>
</dbReference>
<evidence type="ECO:0000256" key="8">
    <source>
        <dbReference type="ARBA" id="ARBA00022801"/>
    </source>
</evidence>
<keyword evidence="6 14" id="KW-0732">Signal</keyword>
<sequence length="469" mass="50157">MERILHIPIVVFVLGASLFCRHNAIPNELFMPGEIDVWGGLGEEGFFDHLWWIRSEGVDGRRPVSVDGFGAVGDGVTNDTQAFVDAWNMACSMKNAVFLVPEGGRYLVKAVRFNGPCADNLIIQISGTIVAPDEPKDWDPKLPRLWLSFSGLNGVKIQGGGTIDGSGTKWWASSCKINKTNPCRGAPTALTIDKSSAVRIQDLTIQNSQQMHFTISRSDTVRVSNVLVASPGNSPNTDGIHISGSTGVVLQNCQIGTGDDCVSIVSGSSNIKMKNIICGPGHGISIGSLGKDNSTDTVIGVVLDTATLTGTTNGLRIKTWQGGSGAVRSVRYENVVMNNVSNPIIIDQFYCDSSNPCKNLTSAVKISQVMYRNIQGTSKTSQAIKFACSDSVPCSNIVLNNVNLLLQDGTAATTTSCNCAVGFDYGFVQPSVECLRSTTTNSQCQQEVSQNGDDTVEESERAYSAHTEL</sequence>
<protein>
    <recommendedName>
        <fullName evidence="3">endo-polygalacturonase</fullName>
        <ecNumber evidence="3">3.2.1.15</ecNumber>
    </recommendedName>
</protein>
<evidence type="ECO:0000256" key="1">
    <source>
        <dbReference type="ARBA" id="ARBA00004191"/>
    </source>
</evidence>
<dbReference type="GO" id="GO:0071555">
    <property type="term" value="P:cell wall organization"/>
    <property type="evidence" value="ECO:0007669"/>
    <property type="project" value="UniProtKB-KW"/>
</dbReference>
<comment type="catalytic activity">
    <reaction evidence="11">
        <text>(1,4-alpha-D-galacturonosyl)n+m + H2O = (1,4-alpha-D-galacturonosyl)n + (1,4-alpha-D-galacturonosyl)m.</text>
        <dbReference type="EC" id="3.2.1.15"/>
    </reaction>
</comment>